<dbReference type="EMBL" id="BSTX01000006">
    <property type="protein sequence ID" value="GLZ81508.1"/>
    <property type="molecule type" value="Genomic_DNA"/>
</dbReference>
<gene>
    <name evidence="2" type="ORF">Afil01_63150</name>
</gene>
<accession>A0A9W6SSZ2</accession>
<evidence type="ECO:0000259" key="1">
    <source>
        <dbReference type="Pfam" id="PF14065"/>
    </source>
</evidence>
<dbReference type="RefSeq" id="WP_285666987.1">
    <property type="nucleotide sequence ID" value="NZ_BSTX01000006.1"/>
</dbReference>
<reference evidence="2" key="1">
    <citation type="submission" date="2023-03" db="EMBL/GenBank/DDBJ databases">
        <title>Actinorhabdospora filicis NBRC 111898.</title>
        <authorList>
            <person name="Ichikawa N."/>
            <person name="Sato H."/>
            <person name="Tonouchi N."/>
        </authorList>
    </citation>
    <scope>NUCLEOTIDE SEQUENCE</scope>
    <source>
        <strain evidence="2">NBRC 111898</strain>
    </source>
</reference>
<proteinExistence type="predicted"/>
<feature type="domain" description="Pvc16 N-terminal" evidence="1">
    <location>
        <begin position="9"/>
        <end position="204"/>
    </location>
</feature>
<dbReference type="InterPro" id="IPR025351">
    <property type="entry name" value="Pvc16_N"/>
</dbReference>
<organism evidence="2 3">
    <name type="scientific">Actinorhabdospora filicis</name>
    <dbReference type="NCBI Taxonomy" id="1785913"/>
    <lineage>
        <taxon>Bacteria</taxon>
        <taxon>Bacillati</taxon>
        <taxon>Actinomycetota</taxon>
        <taxon>Actinomycetes</taxon>
        <taxon>Micromonosporales</taxon>
        <taxon>Micromonosporaceae</taxon>
        <taxon>Actinorhabdospora</taxon>
    </lineage>
</organism>
<dbReference type="Proteomes" id="UP001165079">
    <property type="component" value="Unassembled WGS sequence"/>
</dbReference>
<protein>
    <recommendedName>
        <fullName evidence="1">Pvc16 N-terminal domain-containing protein</fullName>
    </recommendedName>
</protein>
<dbReference type="AlphaFoldDB" id="A0A9W6SSZ2"/>
<dbReference type="Pfam" id="PF14065">
    <property type="entry name" value="Pvc16_N"/>
    <property type="match status" value="1"/>
</dbReference>
<comment type="caution">
    <text evidence="2">The sequence shown here is derived from an EMBL/GenBank/DDBJ whole genome shotgun (WGS) entry which is preliminary data.</text>
</comment>
<evidence type="ECO:0000313" key="2">
    <source>
        <dbReference type="EMBL" id="GLZ81508.1"/>
    </source>
</evidence>
<evidence type="ECO:0000313" key="3">
    <source>
        <dbReference type="Proteomes" id="UP001165079"/>
    </source>
</evidence>
<keyword evidence="3" id="KW-1185">Reference proteome</keyword>
<sequence>MSNGYAIAAVTAVLRSRLNQTLAATDPAGTVGNVTVSALPPDRITIGGSEPAQLNLFLYQVTPNTAYRNVQLPSVSSGGTPVTGPPLALDLHYLLTAYGAEQYFAEIILGHALRLLNDEPVLTREAIRAALNPSVPDPTLPPALAGSGLADQVEQIKVTTAVAGPEELSKLWSAMQAHYRPTVSLEARVVLIESARRTRRALPVGGVGSYSGAGMPPALDAVENTAAGPITATSTITLFGRDLAREGLLVRFGAVEHEPDAQDVGPSAITVDLSGVHLRAGVRSAQVQVALPLGDPPTDHHAFPSNSVPFLLVPVIGLTPHTTSTETIDAVEYGTGTIDVAVAPAVAPEQRVTLLLNEIGPPPGRPARSYALPAPARNGIPLNAAETTAITFAFTRVPTGDYVARLSVDGAESPLTRDGSGRYAVPGVTL</sequence>
<name>A0A9W6SSZ2_9ACTN</name>